<feature type="compositionally biased region" description="Low complexity" evidence="1">
    <location>
        <begin position="613"/>
        <end position="631"/>
    </location>
</feature>
<dbReference type="Proteomes" id="UP000016935">
    <property type="component" value="Unassembled WGS sequence"/>
</dbReference>
<protein>
    <submittedName>
        <fullName evidence="2">Uncharacterized protein</fullName>
    </submittedName>
</protein>
<evidence type="ECO:0000313" key="3">
    <source>
        <dbReference type="Proteomes" id="UP000016935"/>
    </source>
</evidence>
<reference evidence="2 3" key="1">
    <citation type="journal article" date="2012" name="PLoS Pathog.">
        <title>Diverse lifestyles and strategies of plant pathogenesis encoded in the genomes of eighteen Dothideomycetes fungi.</title>
        <authorList>
            <person name="Ohm R.A."/>
            <person name="Feau N."/>
            <person name="Henrissat B."/>
            <person name="Schoch C.L."/>
            <person name="Horwitz B.A."/>
            <person name="Barry K.W."/>
            <person name="Condon B.J."/>
            <person name="Copeland A.C."/>
            <person name="Dhillon B."/>
            <person name="Glaser F."/>
            <person name="Hesse C.N."/>
            <person name="Kosti I."/>
            <person name="LaButti K."/>
            <person name="Lindquist E.A."/>
            <person name="Lucas S."/>
            <person name="Salamov A.A."/>
            <person name="Bradshaw R.E."/>
            <person name="Ciuffetti L."/>
            <person name="Hamelin R.C."/>
            <person name="Kema G.H.J."/>
            <person name="Lawrence C."/>
            <person name="Scott J.A."/>
            <person name="Spatafora J.W."/>
            <person name="Turgeon B.G."/>
            <person name="de Wit P.J.G.M."/>
            <person name="Zhong S."/>
            <person name="Goodwin S.B."/>
            <person name="Grigoriev I.V."/>
        </authorList>
    </citation>
    <scope>NUCLEOTIDE SEQUENCE [LARGE SCALE GENOMIC DNA]</scope>
    <source>
        <strain evidence="3">28A</strain>
    </source>
</reference>
<feature type="compositionally biased region" description="Basic and acidic residues" evidence="1">
    <location>
        <begin position="541"/>
        <end position="568"/>
    </location>
</feature>
<name>R0IUK0_EXST2</name>
<feature type="compositionally biased region" description="Basic and acidic residues" evidence="1">
    <location>
        <begin position="282"/>
        <end position="293"/>
    </location>
</feature>
<dbReference type="eggNOG" id="ENOG502T49A">
    <property type="taxonomic scope" value="Eukaryota"/>
</dbReference>
<feature type="compositionally biased region" description="Polar residues" evidence="1">
    <location>
        <begin position="475"/>
        <end position="489"/>
    </location>
</feature>
<keyword evidence="3" id="KW-1185">Reference proteome</keyword>
<feature type="region of interest" description="Disordered" evidence="1">
    <location>
        <begin position="256"/>
        <end position="409"/>
    </location>
</feature>
<reference evidence="2 3" key="2">
    <citation type="journal article" date="2013" name="PLoS Genet.">
        <title>Comparative genome structure, secondary metabolite, and effector coding capacity across Cochliobolus pathogens.</title>
        <authorList>
            <person name="Condon B.J."/>
            <person name="Leng Y."/>
            <person name="Wu D."/>
            <person name="Bushley K.E."/>
            <person name="Ohm R.A."/>
            <person name="Otillar R."/>
            <person name="Martin J."/>
            <person name="Schackwitz W."/>
            <person name="Grimwood J."/>
            <person name="MohdZainudin N."/>
            <person name="Xue C."/>
            <person name="Wang R."/>
            <person name="Manning V.A."/>
            <person name="Dhillon B."/>
            <person name="Tu Z.J."/>
            <person name="Steffenson B.J."/>
            <person name="Salamov A."/>
            <person name="Sun H."/>
            <person name="Lowry S."/>
            <person name="LaButti K."/>
            <person name="Han J."/>
            <person name="Copeland A."/>
            <person name="Lindquist E."/>
            <person name="Barry K."/>
            <person name="Schmutz J."/>
            <person name="Baker S.E."/>
            <person name="Ciuffetti L.M."/>
            <person name="Grigoriev I.V."/>
            <person name="Zhong S."/>
            <person name="Turgeon B.G."/>
        </authorList>
    </citation>
    <scope>NUCLEOTIDE SEQUENCE [LARGE SCALE GENOMIC DNA]</scope>
    <source>
        <strain evidence="3">28A</strain>
    </source>
</reference>
<dbReference type="HOGENOM" id="CLU_378626_0_0_1"/>
<dbReference type="RefSeq" id="XP_008023774.1">
    <property type="nucleotide sequence ID" value="XM_008025583.1"/>
</dbReference>
<gene>
    <name evidence="2" type="ORF">SETTUDRAFT_46711</name>
</gene>
<feature type="compositionally biased region" description="Polar residues" evidence="1">
    <location>
        <begin position="142"/>
        <end position="164"/>
    </location>
</feature>
<feature type="region of interest" description="Disordered" evidence="1">
    <location>
        <begin position="423"/>
        <end position="671"/>
    </location>
</feature>
<feature type="compositionally biased region" description="Polar residues" evidence="1">
    <location>
        <begin position="646"/>
        <end position="659"/>
    </location>
</feature>
<proteinExistence type="predicted"/>
<feature type="compositionally biased region" description="Polar residues" evidence="1">
    <location>
        <begin position="272"/>
        <end position="281"/>
    </location>
</feature>
<evidence type="ECO:0000313" key="2">
    <source>
        <dbReference type="EMBL" id="EOA88475.1"/>
    </source>
</evidence>
<evidence type="ECO:0000256" key="1">
    <source>
        <dbReference type="SAM" id="MobiDB-lite"/>
    </source>
</evidence>
<dbReference type="EMBL" id="KB908537">
    <property type="protein sequence ID" value="EOA88475.1"/>
    <property type="molecule type" value="Genomic_DNA"/>
</dbReference>
<feature type="compositionally biased region" description="Basic residues" evidence="1">
    <location>
        <begin position="318"/>
        <end position="332"/>
    </location>
</feature>
<dbReference type="AlphaFoldDB" id="R0IUK0"/>
<feature type="compositionally biased region" description="Polar residues" evidence="1">
    <location>
        <begin position="383"/>
        <end position="394"/>
    </location>
</feature>
<feature type="compositionally biased region" description="Basic and acidic residues" evidence="1">
    <location>
        <begin position="372"/>
        <end position="382"/>
    </location>
</feature>
<accession>R0IUK0</accession>
<feature type="compositionally biased region" description="Basic and acidic residues" evidence="1">
    <location>
        <begin position="443"/>
        <end position="454"/>
    </location>
</feature>
<sequence>MAPNPSIPYNPADHGAPTTLLPEEVFGHVDVATLTDIHGYLRESEAQDDIELATWIQENYLYDVKKDQSTATIRTSQGFAQLDRAYRRVRSLTNKAQDKWPFFDRNFKQMSTATVRNNARGEAAPGVLYPIDSAHKPPNASEKLQTPSVSDSFDIPSTSPTPQLQVPFGTTKPSHYQPYKQEYLHPAQQASVSLTTNLPASITPQRDSRANLVRSASPVHELSKHIDIIKSDGRAMSEPGQPQPVASSIAVAAETEEGGMQNASESSESRLLDTSMTSESNFTKHDFKAEPIRDAGGGKVRGPNGRYLPKDDVSSGPKKVKKQKVKARKHSPKVVEQKEPPTPEASSEKAEDMLVDDENVVVEVQIPSTPPPDRETGEKHPNDSTGMLTVSDASPSLAAGGETENPVASLTEPTPAYLLAAEADAVPSNLDRLPPNSRRVMKRKSEPAVQEGERKRGKYGGIVGRPRKPERESHNPAQNETPLPGNTETALDLSPQMITRRSARRSAAASWENAKSAEPTEDLPRKGSKSPKKQAVSSIVTEEHDKPPTNDIPMKDLEEDANDNHEDTSTPARRTKKPTGRLSAVSTNNLPLKRASAQDVPEEVQAKTKPAASRPKSGSNKSSSQPLSSLPTNMAQKGTSHDPVESSKSQSTLDVSTRMTDGAGRPHPPGYVELFARVTTGNGVMEIPIPTDKINSDEAKMIRKYAEWNAQPDAKPVPYDQFRQIFSFAKKE</sequence>
<organism evidence="2 3">
    <name type="scientific">Exserohilum turcicum (strain 28A)</name>
    <name type="common">Northern leaf blight fungus</name>
    <name type="synonym">Setosphaeria turcica</name>
    <dbReference type="NCBI Taxonomy" id="671987"/>
    <lineage>
        <taxon>Eukaryota</taxon>
        <taxon>Fungi</taxon>
        <taxon>Dikarya</taxon>
        <taxon>Ascomycota</taxon>
        <taxon>Pezizomycotina</taxon>
        <taxon>Dothideomycetes</taxon>
        <taxon>Pleosporomycetidae</taxon>
        <taxon>Pleosporales</taxon>
        <taxon>Pleosporineae</taxon>
        <taxon>Pleosporaceae</taxon>
        <taxon>Exserohilum</taxon>
    </lineage>
</organism>
<feature type="region of interest" description="Disordered" evidence="1">
    <location>
        <begin position="135"/>
        <end position="176"/>
    </location>
</feature>
<dbReference type="GeneID" id="19405076"/>
<dbReference type="OrthoDB" id="3786824at2759"/>
<feature type="compositionally biased region" description="Basic and acidic residues" evidence="1">
    <location>
        <begin position="333"/>
        <end position="352"/>
    </location>
</feature>